<evidence type="ECO:0000256" key="1">
    <source>
        <dbReference type="SAM" id="MobiDB-lite"/>
    </source>
</evidence>
<evidence type="ECO:0000313" key="2">
    <source>
        <dbReference type="EMBL" id="CAE0821616.1"/>
    </source>
</evidence>
<gene>
    <name evidence="2" type="ORF">EGYM00163_LOCUS32790</name>
</gene>
<sequence length="441" mass="47914">MNYYVALVFSTLVLGIALALAIGHLIRDWIPSPSNPKAHALDLLFPGVVPISAGFPEEGPFPAEDRASVQEPTASPVGSAKPAPLTPAAGRRCTGSTAELLPVNFTSTKLQFSHSFAQCSANAALQFDPSALALLVLDVGLSSSLIASIQTWQRHGLLKYVRSLNLFVNRMMPGDCQLVCRSGIRLFGSPNNIGLGAALDFLIQQAESEYVLFLEKDWQMDARLATVRNAHLLLQTNASTGYVLLSNTSAKFNDVWCDNATALSDAVNSMAPFRRQKAKAFGACTRFYAKQLFRPQFLNARNAAFQCPVDVVAGVLEPCLRHEHRRNASLWCSPAHLFPWTNNPFMASRTWLQHHLLPFIKRCNKGVPRCLYMGVESSVGLQCHVRTCGGSRAVARPSVFFHVDLDADTRDRGHRGTVTSLDALGDAVAADLIGGSLRGIG</sequence>
<accession>A0A7S4G0V0</accession>
<reference evidence="2" key="1">
    <citation type="submission" date="2021-01" db="EMBL/GenBank/DDBJ databases">
        <authorList>
            <person name="Corre E."/>
            <person name="Pelletier E."/>
            <person name="Niang G."/>
            <person name="Scheremetjew M."/>
            <person name="Finn R."/>
            <person name="Kale V."/>
            <person name="Holt S."/>
            <person name="Cochrane G."/>
            <person name="Meng A."/>
            <person name="Brown T."/>
            <person name="Cohen L."/>
        </authorList>
    </citation>
    <scope>NUCLEOTIDE SEQUENCE</scope>
    <source>
        <strain evidence="2">CCMP1594</strain>
    </source>
</reference>
<dbReference type="EMBL" id="HBJA01094468">
    <property type="protein sequence ID" value="CAE0821616.1"/>
    <property type="molecule type" value="Transcribed_RNA"/>
</dbReference>
<dbReference type="AlphaFoldDB" id="A0A7S4G0V0"/>
<name>A0A7S4G0V0_9EUGL</name>
<protein>
    <submittedName>
        <fullName evidence="2">Uncharacterized protein</fullName>
    </submittedName>
</protein>
<organism evidence="2">
    <name type="scientific">Eutreptiella gymnastica</name>
    <dbReference type="NCBI Taxonomy" id="73025"/>
    <lineage>
        <taxon>Eukaryota</taxon>
        <taxon>Discoba</taxon>
        <taxon>Euglenozoa</taxon>
        <taxon>Euglenida</taxon>
        <taxon>Spirocuta</taxon>
        <taxon>Euglenophyceae</taxon>
        <taxon>Eutreptiales</taxon>
        <taxon>Eutreptiaceae</taxon>
        <taxon>Eutreptiella</taxon>
    </lineage>
</organism>
<proteinExistence type="predicted"/>
<feature type="region of interest" description="Disordered" evidence="1">
    <location>
        <begin position="62"/>
        <end position="88"/>
    </location>
</feature>